<evidence type="ECO:0000313" key="3">
    <source>
        <dbReference type="Proteomes" id="UP000076842"/>
    </source>
</evidence>
<evidence type="ECO:0000256" key="1">
    <source>
        <dbReference type="SAM" id="MobiDB-lite"/>
    </source>
</evidence>
<dbReference type="EMBL" id="KV423915">
    <property type="protein sequence ID" value="KZT62588.1"/>
    <property type="molecule type" value="Genomic_DNA"/>
</dbReference>
<evidence type="ECO:0000313" key="2">
    <source>
        <dbReference type="EMBL" id="KZT62588.1"/>
    </source>
</evidence>
<reference evidence="2 3" key="1">
    <citation type="journal article" date="2016" name="Mol. Biol. Evol.">
        <title>Comparative Genomics of Early-Diverging Mushroom-Forming Fungi Provides Insights into the Origins of Lignocellulose Decay Capabilities.</title>
        <authorList>
            <person name="Nagy L.G."/>
            <person name="Riley R."/>
            <person name="Tritt A."/>
            <person name="Adam C."/>
            <person name="Daum C."/>
            <person name="Floudas D."/>
            <person name="Sun H."/>
            <person name="Yadav J.S."/>
            <person name="Pangilinan J."/>
            <person name="Larsson K.H."/>
            <person name="Matsuura K."/>
            <person name="Barry K."/>
            <person name="Labutti K."/>
            <person name="Kuo R."/>
            <person name="Ohm R.A."/>
            <person name="Bhattacharya S.S."/>
            <person name="Shirouzu T."/>
            <person name="Yoshinaga Y."/>
            <person name="Martin F.M."/>
            <person name="Grigoriev I.V."/>
            <person name="Hibbett D.S."/>
        </authorList>
    </citation>
    <scope>NUCLEOTIDE SEQUENCE [LARGE SCALE GENOMIC DNA]</scope>
    <source>
        <strain evidence="2 3">HHB12733</strain>
    </source>
</reference>
<sequence length="233" mass="25430">MLAVLWLKPAANVFPVELSVKGTAQVLTPAADNASDTSASTAALAPLPRVAVNLARNNEERFDGPDDPRREFTREDGEGLREGCHGSMRKTVQSMLAEQRVLGGGQWVAALLHRSMESRPPFSAYISTIIHLDAAGLPTVSIAVHISAQVWESDRSLRECRKGQKMREVLGKERDWLFRFCQARLALPNSPLSSDLPGLSHTRKGSKLEDGSLIQLFEGTGPVGALHIDCIRI</sequence>
<proteinExistence type="predicted"/>
<dbReference type="InParanoid" id="A0A165K2N0"/>
<dbReference type="Proteomes" id="UP000076842">
    <property type="component" value="Unassembled WGS sequence"/>
</dbReference>
<accession>A0A165K2N0</accession>
<dbReference type="AlphaFoldDB" id="A0A165K2N0"/>
<keyword evidence="3" id="KW-1185">Reference proteome</keyword>
<gene>
    <name evidence="2" type="ORF">CALCODRAFT_489570</name>
</gene>
<feature type="region of interest" description="Disordered" evidence="1">
    <location>
        <begin position="59"/>
        <end position="83"/>
    </location>
</feature>
<protein>
    <submittedName>
        <fullName evidence="2">Uncharacterized protein</fullName>
    </submittedName>
</protein>
<organism evidence="2 3">
    <name type="scientific">Calocera cornea HHB12733</name>
    <dbReference type="NCBI Taxonomy" id="1353952"/>
    <lineage>
        <taxon>Eukaryota</taxon>
        <taxon>Fungi</taxon>
        <taxon>Dikarya</taxon>
        <taxon>Basidiomycota</taxon>
        <taxon>Agaricomycotina</taxon>
        <taxon>Dacrymycetes</taxon>
        <taxon>Dacrymycetales</taxon>
        <taxon>Dacrymycetaceae</taxon>
        <taxon>Calocera</taxon>
    </lineage>
</organism>
<name>A0A165K2N0_9BASI</name>